<dbReference type="EMBL" id="JACHJV010000001">
    <property type="protein sequence ID" value="MBB4921227.1"/>
    <property type="molecule type" value="Genomic_DNA"/>
</dbReference>
<feature type="transmembrane region" description="Helical" evidence="1">
    <location>
        <begin position="34"/>
        <end position="59"/>
    </location>
</feature>
<comment type="caution">
    <text evidence="2">The sequence shown here is derived from an EMBL/GenBank/DDBJ whole genome shotgun (WGS) entry which is preliminary data.</text>
</comment>
<gene>
    <name evidence="2" type="ORF">FHR34_000220</name>
</gene>
<accession>A0A7W7QWV4</accession>
<proteinExistence type="predicted"/>
<feature type="transmembrane region" description="Helical" evidence="1">
    <location>
        <begin position="91"/>
        <end position="110"/>
    </location>
</feature>
<dbReference type="AlphaFoldDB" id="A0A7W7QWV4"/>
<evidence type="ECO:0000256" key="1">
    <source>
        <dbReference type="SAM" id="Phobius"/>
    </source>
</evidence>
<reference evidence="2 3" key="1">
    <citation type="submission" date="2020-08" db="EMBL/GenBank/DDBJ databases">
        <title>Sequencing the genomes of 1000 actinobacteria strains.</title>
        <authorList>
            <person name="Klenk H.-P."/>
        </authorList>
    </citation>
    <scope>NUCLEOTIDE SEQUENCE [LARGE SCALE GENOMIC DNA]</scope>
    <source>
        <strain evidence="2 3">DSM 41654</strain>
    </source>
</reference>
<protein>
    <submittedName>
        <fullName evidence="2">Uncharacterized protein</fullName>
    </submittedName>
</protein>
<keyword evidence="1" id="KW-0812">Transmembrane</keyword>
<keyword evidence="1" id="KW-1133">Transmembrane helix</keyword>
<keyword evidence="1" id="KW-0472">Membrane</keyword>
<keyword evidence="3" id="KW-1185">Reference proteome</keyword>
<evidence type="ECO:0000313" key="3">
    <source>
        <dbReference type="Proteomes" id="UP000540506"/>
    </source>
</evidence>
<dbReference type="Proteomes" id="UP000540506">
    <property type="component" value="Unassembled WGS sequence"/>
</dbReference>
<sequence length="182" mass="19640">MVAGVGGAALLLLAAVDSLASWPSNRVMLSHDDLSGIAGATLGPLWLWLIASFMLVVGVSRPGRGKEERAARRAAAKQIWGAMFPDRRVRIGLGIVALLCLGVVVGGFAVGGSKGSARMLTGPRYQVSVPNLNHSDWTDVPREQYDRWQAEFVREDGSFTFFGLFLTGGSLGLRQLHRRPPR</sequence>
<dbReference type="RefSeq" id="WP_184933595.1">
    <property type="nucleotide sequence ID" value="NZ_JACHJV010000001.1"/>
</dbReference>
<evidence type="ECO:0000313" key="2">
    <source>
        <dbReference type="EMBL" id="MBB4921227.1"/>
    </source>
</evidence>
<name>A0A7W7QWV4_KITKI</name>
<organism evidence="2 3">
    <name type="scientific">Kitasatospora kifunensis</name>
    <name type="common">Streptomyces kifunensis</name>
    <dbReference type="NCBI Taxonomy" id="58351"/>
    <lineage>
        <taxon>Bacteria</taxon>
        <taxon>Bacillati</taxon>
        <taxon>Actinomycetota</taxon>
        <taxon>Actinomycetes</taxon>
        <taxon>Kitasatosporales</taxon>
        <taxon>Streptomycetaceae</taxon>
        <taxon>Kitasatospora</taxon>
    </lineage>
</organism>